<gene>
    <name evidence="6" type="ORF">ACEG43_30860</name>
</gene>
<dbReference type="EMBL" id="JBGOSP010000017">
    <property type="protein sequence ID" value="MFA3840541.1"/>
    <property type="molecule type" value="Genomic_DNA"/>
</dbReference>
<name>A0ABV4STJ3_9ACTN</name>
<dbReference type="Proteomes" id="UP001571476">
    <property type="component" value="Unassembled WGS sequence"/>
</dbReference>
<keyword evidence="5" id="KW-0472">Membrane</keyword>
<keyword evidence="5" id="KW-0812">Transmembrane</keyword>
<proteinExistence type="inferred from homology"/>
<evidence type="ECO:0000256" key="3">
    <source>
        <dbReference type="ARBA" id="ARBA00023295"/>
    </source>
</evidence>
<comment type="caution">
    <text evidence="6">The sequence shown here is derived from an EMBL/GenBank/DDBJ whole genome shotgun (WGS) entry which is preliminary data.</text>
</comment>
<organism evidence="6 7">
    <name type="scientific">Streptomyces aureus</name>
    <dbReference type="NCBI Taxonomy" id="193461"/>
    <lineage>
        <taxon>Bacteria</taxon>
        <taxon>Bacillati</taxon>
        <taxon>Actinomycetota</taxon>
        <taxon>Actinomycetes</taxon>
        <taxon>Kitasatosporales</taxon>
        <taxon>Streptomycetaceae</taxon>
        <taxon>Streptomyces</taxon>
    </lineage>
</organism>
<dbReference type="InterPro" id="IPR000743">
    <property type="entry name" value="Glyco_hydro_28"/>
</dbReference>
<dbReference type="InterPro" id="IPR011050">
    <property type="entry name" value="Pectin_lyase_fold/virulence"/>
</dbReference>
<dbReference type="PANTHER" id="PTHR31339">
    <property type="entry name" value="PECTIN LYASE-RELATED"/>
    <property type="match status" value="1"/>
</dbReference>
<comment type="similarity">
    <text evidence="1 4">Belongs to the glycosyl hydrolase 28 family.</text>
</comment>
<dbReference type="EC" id="3.2.1.-" evidence="6"/>
<sequence>MKQYREQREVRHGERHGAGRPVARALARAVLGLCAAVVLTGLVPAGNSAAVTGSSDLDDGVFASTGTVVVAKPGSTRVIHNVGTSTVTVRPGATVRQTLGRLTASDRSRQSRTIVDASGAVRRDGPVVAGDRLTVHAEDGRTEGSYALAVHDPGAAGRDGAYWNQPLYDRIDSTVNAHVPVFPDRRCDITDPAYRSQVRRVTERYAVGNEAGDPAARTSPLVYDSQRVWFYGNALNAAIKDCHDAGGGTVVVPPRGSLNENGAYYSGAINLLSGVNLRVETGAVVKFMRDKTNEFYPVVRTSYEGTDLYSYSPLIYALHQHDIAVSGGGTLDGQEDMWNWRPWKKGYWGEPSVEDKDPDGSYGQNGVLNRMNFEDTPVEQRLFSDDGHLPKTIPVVEDGKVRQVTPPAGAKAMKSTFRPSFIQPNESTNVLIEDVKIRNTPFWIVHPLSSANVLVRGLDIYSDKTKDFEAKGWNNDDGIDPESSHDVVMENNHVTVSDDGAAVKAGRNVNGREHRTPSERIIIRDSDYRNEAGNSAAISMGSEMSGGIRDVFIHDNVFGGHGMAMALKIKTNSTRGGAVESIYLRDSLLQYAVRSLVELDSNYNETVPFPNADDFDPQVRNIYVDRVDTGPDMPPATTSFSFRSAASRSPVENVRYRDSVYHSTSTLAAGFADNKNIKDLVVDNVTYINPQTGATTRYDTTPLRLLDATRAVPDTGDATGLTAADAGRPDTVTPVPGRTFRIAGAVDLSTAPDFPRTGTLRILVDRDDTPVPVHVRADGTFLSDPVTLDDDQSWYRDRHYVSVNFWADNGIDINTSVYQVVVSTQRGRNRS</sequence>
<keyword evidence="3 4" id="KW-0326">Glycosidase</keyword>
<dbReference type="Pfam" id="PF00295">
    <property type="entry name" value="Glyco_hydro_28"/>
    <property type="match status" value="1"/>
</dbReference>
<dbReference type="GO" id="GO:0016798">
    <property type="term" value="F:hydrolase activity, acting on glycosyl bonds"/>
    <property type="evidence" value="ECO:0007669"/>
    <property type="project" value="UniProtKB-KW"/>
</dbReference>
<dbReference type="InterPro" id="IPR012334">
    <property type="entry name" value="Pectin_lyas_fold"/>
</dbReference>
<protein>
    <submittedName>
        <fullName evidence="6">Glycoside hydrolase family 28 protein</fullName>
        <ecNumber evidence="6">3.2.1.-</ecNumber>
    </submittedName>
</protein>
<feature type="transmembrane region" description="Helical" evidence="5">
    <location>
        <begin position="21"/>
        <end position="43"/>
    </location>
</feature>
<evidence type="ECO:0000313" key="6">
    <source>
        <dbReference type="EMBL" id="MFA3840541.1"/>
    </source>
</evidence>
<dbReference type="RefSeq" id="WP_372565072.1">
    <property type="nucleotide sequence ID" value="NZ_JBGOSP010000017.1"/>
</dbReference>
<evidence type="ECO:0000256" key="4">
    <source>
        <dbReference type="RuleBase" id="RU361169"/>
    </source>
</evidence>
<accession>A0ABV4STJ3</accession>
<keyword evidence="2 4" id="KW-0378">Hydrolase</keyword>
<keyword evidence="7" id="KW-1185">Reference proteome</keyword>
<evidence type="ECO:0000313" key="7">
    <source>
        <dbReference type="Proteomes" id="UP001571476"/>
    </source>
</evidence>
<evidence type="ECO:0000256" key="5">
    <source>
        <dbReference type="SAM" id="Phobius"/>
    </source>
</evidence>
<dbReference type="InterPro" id="IPR051801">
    <property type="entry name" value="GH28_Enzymes"/>
</dbReference>
<evidence type="ECO:0000256" key="1">
    <source>
        <dbReference type="ARBA" id="ARBA00008834"/>
    </source>
</evidence>
<evidence type="ECO:0000256" key="2">
    <source>
        <dbReference type="ARBA" id="ARBA00022801"/>
    </source>
</evidence>
<dbReference type="Gene3D" id="2.160.20.10">
    <property type="entry name" value="Single-stranded right-handed beta-helix, Pectin lyase-like"/>
    <property type="match status" value="1"/>
</dbReference>
<dbReference type="SUPFAM" id="SSF51126">
    <property type="entry name" value="Pectin lyase-like"/>
    <property type="match status" value="1"/>
</dbReference>
<dbReference type="PANTHER" id="PTHR31339:SF9">
    <property type="entry name" value="PLASMIN AND FIBRONECTIN-BINDING PROTEIN A"/>
    <property type="match status" value="1"/>
</dbReference>
<reference evidence="6 7" key="1">
    <citation type="submission" date="2024-08" db="EMBL/GenBank/DDBJ databases">
        <title>Genome sequence of Streptomyces aureus CACIA-1.46HGO.</title>
        <authorList>
            <person name="Evangelista-Martinez Z."/>
        </authorList>
    </citation>
    <scope>NUCLEOTIDE SEQUENCE [LARGE SCALE GENOMIC DNA]</scope>
    <source>
        <strain evidence="6 7">CACIA-1.46HGO</strain>
    </source>
</reference>
<keyword evidence="5" id="KW-1133">Transmembrane helix</keyword>